<accession>A0ABV6XDD9</accession>
<dbReference type="EMBL" id="JBHEZY010000028">
    <property type="protein sequence ID" value="MFC1436290.1"/>
    <property type="molecule type" value="Genomic_DNA"/>
</dbReference>
<reference evidence="2 3" key="1">
    <citation type="submission" date="2024-09" db="EMBL/GenBank/DDBJ databases">
        <authorList>
            <person name="Lee S.D."/>
        </authorList>
    </citation>
    <scope>NUCLEOTIDE SEQUENCE [LARGE SCALE GENOMIC DNA]</scope>
    <source>
        <strain evidence="2 3">N1-3</strain>
    </source>
</reference>
<sequence>MNSDRSGERGPEELCGEVRGAFIQRADGSFDFEAGLADVFARAGLERPEAAAAPALATRRLGPGAVAAVCEQADRLTSVLSLFDQRVGPVASDHLQCARELVFEFRSILSTVDQPDPERLAVLLARVGGHLDSADRLVRSQGSASLAEALRARLDDLGPVSVDPYGELETLRGLAVAALQDFPGSSPGRASRRPAARRDLAAGDKHGD</sequence>
<comment type="caution">
    <text evidence="2">The sequence shown here is derived from an EMBL/GenBank/DDBJ whole genome shotgun (WGS) entry which is preliminary data.</text>
</comment>
<organism evidence="2 3">
    <name type="scientific">Streptacidiphilus alkalitolerans</name>
    <dbReference type="NCBI Taxonomy" id="3342712"/>
    <lineage>
        <taxon>Bacteria</taxon>
        <taxon>Bacillati</taxon>
        <taxon>Actinomycetota</taxon>
        <taxon>Actinomycetes</taxon>
        <taxon>Kitasatosporales</taxon>
        <taxon>Streptomycetaceae</taxon>
        <taxon>Streptacidiphilus</taxon>
    </lineage>
</organism>
<dbReference type="RefSeq" id="WP_380559868.1">
    <property type="nucleotide sequence ID" value="NZ_JBHEZY010000028.1"/>
</dbReference>
<dbReference type="Proteomes" id="UP001592530">
    <property type="component" value="Unassembled WGS sequence"/>
</dbReference>
<evidence type="ECO:0000313" key="2">
    <source>
        <dbReference type="EMBL" id="MFC1436290.1"/>
    </source>
</evidence>
<gene>
    <name evidence="2" type="ORF">ACEZDB_37215</name>
</gene>
<protein>
    <submittedName>
        <fullName evidence="2">Uncharacterized protein</fullName>
    </submittedName>
</protein>
<proteinExistence type="predicted"/>
<evidence type="ECO:0000313" key="3">
    <source>
        <dbReference type="Proteomes" id="UP001592530"/>
    </source>
</evidence>
<evidence type="ECO:0000256" key="1">
    <source>
        <dbReference type="SAM" id="MobiDB-lite"/>
    </source>
</evidence>
<feature type="region of interest" description="Disordered" evidence="1">
    <location>
        <begin position="182"/>
        <end position="208"/>
    </location>
</feature>
<feature type="compositionally biased region" description="Basic and acidic residues" evidence="1">
    <location>
        <begin position="196"/>
        <end position="208"/>
    </location>
</feature>
<name>A0ABV6XDD9_9ACTN</name>